<gene>
    <name evidence="1" type="ORF">ELS82_07750</name>
</gene>
<evidence type="ECO:0000313" key="2">
    <source>
        <dbReference type="Proteomes" id="UP000297753"/>
    </source>
</evidence>
<protein>
    <submittedName>
        <fullName evidence="1">Uncharacterized protein</fullName>
    </submittedName>
</protein>
<dbReference type="AlphaFoldDB" id="A0A4Y8WJ40"/>
<accession>A0A4Y8WJ40</accession>
<sequence>MIKEHDFESILQCVKDLSPRQKERLSLKLSALMADTTSHHAYQLITQEELDLLAKSELAEEERS</sequence>
<organism evidence="1 2">
    <name type="scientific">Vibrio ouci</name>
    <dbReference type="NCBI Taxonomy" id="2499078"/>
    <lineage>
        <taxon>Bacteria</taxon>
        <taxon>Pseudomonadati</taxon>
        <taxon>Pseudomonadota</taxon>
        <taxon>Gammaproteobacteria</taxon>
        <taxon>Vibrionales</taxon>
        <taxon>Vibrionaceae</taxon>
        <taxon>Vibrio</taxon>
    </lineage>
</organism>
<proteinExistence type="predicted"/>
<keyword evidence="2" id="KW-1185">Reference proteome</keyword>
<evidence type="ECO:0000313" key="1">
    <source>
        <dbReference type="EMBL" id="TFH92298.1"/>
    </source>
</evidence>
<dbReference type="OrthoDB" id="9906440at2"/>
<dbReference type="EMBL" id="SATR01000008">
    <property type="protein sequence ID" value="TFH92298.1"/>
    <property type="molecule type" value="Genomic_DNA"/>
</dbReference>
<reference evidence="1 2" key="1">
    <citation type="submission" date="2019-01" db="EMBL/GenBank/DDBJ databases">
        <title>Vibrio BEI176 sp. nov, a marine bacterium isolated from China: eastern marignal seas.</title>
        <authorList>
            <person name="Li B."/>
        </authorList>
    </citation>
    <scope>NUCLEOTIDE SEQUENCE [LARGE SCALE GENOMIC DNA]</scope>
    <source>
        <strain evidence="1 2">BEI176</strain>
    </source>
</reference>
<name>A0A4Y8WJ40_9VIBR</name>
<dbReference type="Proteomes" id="UP000297753">
    <property type="component" value="Unassembled WGS sequence"/>
</dbReference>
<comment type="caution">
    <text evidence="1">The sequence shown here is derived from an EMBL/GenBank/DDBJ whole genome shotgun (WGS) entry which is preliminary data.</text>
</comment>
<dbReference type="RefSeq" id="WP_134834988.1">
    <property type="nucleotide sequence ID" value="NZ_SATR01000008.1"/>
</dbReference>